<comment type="caution">
    <text evidence="1">The sequence shown here is derived from an EMBL/GenBank/DDBJ whole genome shotgun (WGS) entry which is preliminary data.</text>
</comment>
<evidence type="ECO:0000313" key="2">
    <source>
        <dbReference type="Proteomes" id="UP001597214"/>
    </source>
</evidence>
<name>A0ABW4LU66_9BACI</name>
<organism evidence="1 2">
    <name type="scientific">Bacillus salitolerans</name>
    <dbReference type="NCBI Taxonomy" id="1437434"/>
    <lineage>
        <taxon>Bacteria</taxon>
        <taxon>Bacillati</taxon>
        <taxon>Bacillota</taxon>
        <taxon>Bacilli</taxon>
        <taxon>Bacillales</taxon>
        <taxon>Bacillaceae</taxon>
        <taxon>Bacillus</taxon>
    </lineage>
</organism>
<reference evidence="2" key="1">
    <citation type="journal article" date="2019" name="Int. J. Syst. Evol. Microbiol.">
        <title>The Global Catalogue of Microorganisms (GCM) 10K type strain sequencing project: providing services to taxonomists for standard genome sequencing and annotation.</title>
        <authorList>
            <consortium name="The Broad Institute Genomics Platform"/>
            <consortium name="The Broad Institute Genome Sequencing Center for Infectious Disease"/>
            <person name="Wu L."/>
            <person name="Ma J."/>
        </authorList>
    </citation>
    <scope>NUCLEOTIDE SEQUENCE [LARGE SCALE GENOMIC DNA]</scope>
    <source>
        <strain evidence="2">CCUG 49339</strain>
    </source>
</reference>
<dbReference type="Proteomes" id="UP001597214">
    <property type="component" value="Unassembled WGS sequence"/>
</dbReference>
<keyword evidence="2" id="KW-1185">Reference proteome</keyword>
<dbReference type="RefSeq" id="WP_377929925.1">
    <property type="nucleotide sequence ID" value="NZ_JBHUEM010000046.1"/>
</dbReference>
<proteinExistence type="predicted"/>
<gene>
    <name evidence="1" type="ORF">ACFSCX_19520</name>
</gene>
<accession>A0ABW4LU66</accession>
<protein>
    <recommendedName>
        <fullName evidence="3">Lipoprotein</fullName>
    </recommendedName>
</protein>
<dbReference type="EMBL" id="JBHUEM010000046">
    <property type="protein sequence ID" value="MFD1738709.1"/>
    <property type="molecule type" value="Genomic_DNA"/>
</dbReference>
<sequence>MSKIFFILAVILRLTIVGCSIGKMLDSNPPSVYLQIDQEKYITKLGTYCWKNKCADVKAPPTERLKPGEVISLLMDYETKPNAAYFEQYIDEERKEVQLKDNRFNAPIHKGGYYYSYRAAWMDEEDKHLSHGDASYDFVIEVK</sequence>
<evidence type="ECO:0000313" key="1">
    <source>
        <dbReference type="EMBL" id="MFD1738709.1"/>
    </source>
</evidence>
<evidence type="ECO:0008006" key="3">
    <source>
        <dbReference type="Google" id="ProtNLM"/>
    </source>
</evidence>